<dbReference type="OrthoDB" id="282123at2"/>
<dbReference type="Pfam" id="PF03626">
    <property type="entry name" value="COX4_pro"/>
    <property type="match status" value="1"/>
</dbReference>
<dbReference type="RefSeq" id="WP_145364009.1">
    <property type="nucleotide sequence ID" value="NZ_CP036268.1"/>
</dbReference>
<dbReference type="PANTHER" id="PTHR33546">
    <property type="entry name" value="LARGE, MULTIFUNCTIONAL SECRETED PROTEIN-RELATED"/>
    <property type="match status" value="1"/>
</dbReference>
<dbReference type="NCBIfam" id="TIGR02603">
    <property type="entry name" value="CxxCH_TIGR02603"/>
    <property type="match status" value="1"/>
</dbReference>
<evidence type="ECO:0000256" key="6">
    <source>
        <dbReference type="ARBA" id="ARBA00022989"/>
    </source>
</evidence>
<accession>A0A517R251</accession>
<dbReference type="NCBIfam" id="TIGR02229">
    <property type="entry name" value="caa3_sub_IV"/>
    <property type="match status" value="1"/>
</dbReference>
<dbReference type="InterPro" id="IPR013427">
    <property type="entry name" value="Haem-bd_dom_put"/>
</dbReference>
<evidence type="ECO:0000259" key="11">
    <source>
        <dbReference type="PROSITE" id="PS51007"/>
    </source>
</evidence>
<dbReference type="SUPFAM" id="SSF46626">
    <property type="entry name" value="Cytochrome c"/>
    <property type="match status" value="1"/>
</dbReference>
<evidence type="ECO:0000313" key="12">
    <source>
        <dbReference type="EMBL" id="QDT37934.1"/>
    </source>
</evidence>
<dbReference type="InterPro" id="IPR005171">
    <property type="entry name" value="Cyt_c_oxidase_su4_prok"/>
</dbReference>
<feature type="transmembrane region" description="Helical" evidence="10">
    <location>
        <begin position="50"/>
        <end position="68"/>
    </location>
</feature>
<protein>
    <recommendedName>
        <fullName evidence="11">Cytochrome c domain-containing protein</fullName>
    </recommendedName>
</protein>
<dbReference type="EMBL" id="CP036268">
    <property type="protein sequence ID" value="QDT37934.1"/>
    <property type="molecule type" value="Genomic_DNA"/>
</dbReference>
<organism evidence="12 13">
    <name type="scientific">Stratiformator vulcanicus</name>
    <dbReference type="NCBI Taxonomy" id="2527980"/>
    <lineage>
        <taxon>Bacteria</taxon>
        <taxon>Pseudomonadati</taxon>
        <taxon>Planctomycetota</taxon>
        <taxon>Planctomycetia</taxon>
        <taxon>Planctomycetales</taxon>
        <taxon>Planctomycetaceae</taxon>
        <taxon>Stratiformator</taxon>
    </lineage>
</organism>
<evidence type="ECO:0000256" key="2">
    <source>
        <dbReference type="ARBA" id="ARBA00022475"/>
    </source>
</evidence>
<dbReference type="InterPro" id="IPR036909">
    <property type="entry name" value="Cyt_c-like_dom_sf"/>
</dbReference>
<evidence type="ECO:0000256" key="9">
    <source>
        <dbReference type="PROSITE-ProRule" id="PRU00433"/>
    </source>
</evidence>
<feature type="transmembrane region" description="Helical" evidence="10">
    <location>
        <begin position="21"/>
        <end position="38"/>
    </location>
</feature>
<dbReference type="InterPro" id="IPR009056">
    <property type="entry name" value="Cyt_c-like_dom"/>
</dbReference>
<reference evidence="12 13" key="1">
    <citation type="submission" date="2019-02" db="EMBL/GenBank/DDBJ databases">
        <title>Deep-cultivation of Planctomycetes and their phenomic and genomic characterization uncovers novel biology.</title>
        <authorList>
            <person name="Wiegand S."/>
            <person name="Jogler M."/>
            <person name="Boedeker C."/>
            <person name="Pinto D."/>
            <person name="Vollmers J."/>
            <person name="Rivas-Marin E."/>
            <person name="Kohn T."/>
            <person name="Peeters S.H."/>
            <person name="Heuer A."/>
            <person name="Rast P."/>
            <person name="Oberbeckmann S."/>
            <person name="Bunk B."/>
            <person name="Jeske O."/>
            <person name="Meyerdierks A."/>
            <person name="Storesund J.E."/>
            <person name="Kallscheuer N."/>
            <person name="Luecker S."/>
            <person name="Lage O.M."/>
            <person name="Pohl T."/>
            <person name="Merkel B.J."/>
            <person name="Hornburger P."/>
            <person name="Mueller R.-W."/>
            <person name="Bruemmer F."/>
            <person name="Labrenz M."/>
            <person name="Spormann A.M."/>
            <person name="Op den Camp H."/>
            <person name="Overmann J."/>
            <person name="Amann R."/>
            <person name="Jetten M.S.M."/>
            <person name="Mascher T."/>
            <person name="Medema M.H."/>
            <person name="Devos D.P."/>
            <person name="Kaster A.-K."/>
            <person name="Ovreas L."/>
            <person name="Rohde M."/>
            <person name="Galperin M.Y."/>
            <person name="Jogler C."/>
        </authorList>
    </citation>
    <scope>NUCLEOTIDE SEQUENCE [LARGE SCALE GENOMIC DNA]</scope>
    <source>
        <strain evidence="12 13">Pan189</strain>
    </source>
</reference>
<name>A0A517R251_9PLAN</name>
<dbReference type="Proteomes" id="UP000317318">
    <property type="component" value="Chromosome"/>
</dbReference>
<dbReference type="GO" id="GO:0046872">
    <property type="term" value="F:metal ion binding"/>
    <property type="evidence" value="ECO:0007669"/>
    <property type="project" value="UniProtKB-KW"/>
</dbReference>
<feature type="transmembrane region" description="Helical" evidence="10">
    <location>
        <begin position="80"/>
        <end position="98"/>
    </location>
</feature>
<keyword evidence="8 10" id="KW-0472">Membrane</keyword>
<dbReference type="GO" id="GO:0009055">
    <property type="term" value="F:electron transfer activity"/>
    <property type="evidence" value="ECO:0007669"/>
    <property type="project" value="InterPro"/>
</dbReference>
<gene>
    <name evidence="12" type="ORF">Pan189_23170</name>
</gene>
<keyword evidence="5 9" id="KW-0479">Metal-binding</keyword>
<evidence type="ECO:0000256" key="8">
    <source>
        <dbReference type="ARBA" id="ARBA00023136"/>
    </source>
</evidence>
<dbReference type="GO" id="GO:0005886">
    <property type="term" value="C:plasma membrane"/>
    <property type="evidence" value="ECO:0007669"/>
    <property type="project" value="UniProtKB-SubCell"/>
</dbReference>
<proteinExistence type="predicted"/>
<dbReference type="InterPro" id="IPR011743">
    <property type="entry name" value="Caa3_sub_IV"/>
</dbReference>
<dbReference type="PANTHER" id="PTHR33546:SF1">
    <property type="entry name" value="LARGE, MULTIFUNCTIONAL SECRETED PROTEIN"/>
    <property type="match status" value="1"/>
</dbReference>
<keyword evidence="6 10" id="KW-1133">Transmembrane helix</keyword>
<keyword evidence="7 9" id="KW-0408">Iron</keyword>
<evidence type="ECO:0000256" key="10">
    <source>
        <dbReference type="SAM" id="Phobius"/>
    </source>
</evidence>
<evidence type="ECO:0000256" key="1">
    <source>
        <dbReference type="ARBA" id="ARBA00004651"/>
    </source>
</evidence>
<evidence type="ECO:0000256" key="7">
    <source>
        <dbReference type="ARBA" id="ARBA00023004"/>
    </source>
</evidence>
<dbReference type="Pfam" id="PF00034">
    <property type="entry name" value="Cytochrom_C"/>
    <property type="match status" value="1"/>
</dbReference>
<dbReference type="KEGG" id="svp:Pan189_23170"/>
<sequence length="286" mass="30859">MDHADSHGEHNPIAHVMPTPILFGTFAILVALTFLTVYLGTQVTLGPWEIYVSLAIASFKAFLVAAFFMHLRYDKPLNGLMFVFSIVFLAIFLGAVMVDFSANQDEIQALDAAKEAEAISTASGGGTVDEEDMVRNTPEEEVLSIVASSKGSAAVGEALFVTKTCVGCHRQIGNMPPVGPALGGIAKRMSRREIAESILYPSKKISKGYEAYTVLTIDGVQHLGILVEGKESGDAKVRKADGTLVTIPEDEIDDLFESEKSQMPEKLVDTITPEQFAGLVTYLESL</sequence>
<comment type="subcellular location">
    <subcellularLocation>
        <location evidence="1">Cell membrane</location>
        <topology evidence="1">Multi-pass membrane protein</topology>
    </subcellularLocation>
</comment>
<dbReference type="PROSITE" id="PS51007">
    <property type="entry name" value="CYTC"/>
    <property type="match status" value="1"/>
</dbReference>
<keyword evidence="3 9" id="KW-0349">Heme</keyword>
<evidence type="ECO:0000256" key="4">
    <source>
        <dbReference type="ARBA" id="ARBA00022692"/>
    </source>
</evidence>
<evidence type="ECO:0000256" key="3">
    <source>
        <dbReference type="ARBA" id="ARBA00022617"/>
    </source>
</evidence>
<dbReference type="Gene3D" id="1.10.760.10">
    <property type="entry name" value="Cytochrome c-like domain"/>
    <property type="match status" value="1"/>
</dbReference>
<evidence type="ECO:0000256" key="5">
    <source>
        <dbReference type="ARBA" id="ARBA00022723"/>
    </source>
</evidence>
<keyword evidence="4 10" id="KW-0812">Transmembrane</keyword>
<keyword evidence="13" id="KW-1185">Reference proteome</keyword>
<dbReference type="GO" id="GO:0020037">
    <property type="term" value="F:heme binding"/>
    <property type="evidence" value="ECO:0007669"/>
    <property type="project" value="InterPro"/>
</dbReference>
<keyword evidence="2" id="KW-1003">Cell membrane</keyword>
<dbReference type="AlphaFoldDB" id="A0A517R251"/>
<evidence type="ECO:0000313" key="13">
    <source>
        <dbReference type="Proteomes" id="UP000317318"/>
    </source>
</evidence>
<feature type="domain" description="Cytochrome c" evidence="11">
    <location>
        <begin position="151"/>
        <end position="286"/>
    </location>
</feature>